<proteinExistence type="predicted"/>
<dbReference type="AlphaFoldDB" id="A0AA40DN03"/>
<dbReference type="EMBL" id="JAUKTV010000019">
    <property type="protein sequence ID" value="KAK0707181.1"/>
    <property type="molecule type" value="Genomic_DNA"/>
</dbReference>
<comment type="caution">
    <text evidence="2">The sequence shown here is derived from an EMBL/GenBank/DDBJ whole genome shotgun (WGS) entry which is preliminary data.</text>
</comment>
<protein>
    <recommendedName>
        <fullName evidence="1">Heterokaryon incompatibility domain-containing protein</fullName>
    </recommendedName>
</protein>
<dbReference type="PANTHER" id="PTHR33112:SF10">
    <property type="entry name" value="TOL"/>
    <property type="match status" value="1"/>
</dbReference>
<evidence type="ECO:0000313" key="2">
    <source>
        <dbReference type="EMBL" id="KAK0707181.1"/>
    </source>
</evidence>
<keyword evidence="3" id="KW-1185">Reference proteome</keyword>
<evidence type="ECO:0000313" key="3">
    <source>
        <dbReference type="Proteomes" id="UP001172159"/>
    </source>
</evidence>
<evidence type="ECO:0000259" key="1">
    <source>
        <dbReference type="Pfam" id="PF06985"/>
    </source>
</evidence>
<reference evidence="2" key="1">
    <citation type="submission" date="2023-06" db="EMBL/GenBank/DDBJ databases">
        <title>Genome-scale phylogeny and comparative genomics of the fungal order Sordariales.</title>
        <authorList>
            <consortium name="Lawrence Berkeley National Laboratory"/>
            <person name="Hensen N."/>
            <person name="Bonometti L."/>
            <person name="Westerberg I."/>
            <person name="Brannstrom I.O."/>
            <person name="Guillou S."/>
            <person name="Cros-Aarteil S."/>
            <person name="Calhoun S."/>
            <person name="Haridas S."/>
            <person name="Kuo A."/>
            <person name="Mondo S."/>
            <person name="Pangilinan J."/>
            <person name="Riley R."/>
            <person name="Labutti K."/>
            <person name="Andreopoulos B."/>
            <person name="Lipzen A."/>
            <person name="Chen C."/>
            <person name="Yanf M."/>
            <person name="Daum C."/>
            <person name="Ng V."/>
            <person name="Clum A."/>
            <person name="Steindorff A."/>
            <person name="Ohm R."/>
            <person name="Martin F."/>
            <person name="Silar P."/>
            <person name="Natvig D."/>
            <person name="Lalanne C."/>
            <person name="Gautier V."/>
            <person name="Ament-Velasquez S.L."/>
            <person name="Kruys A."/>
            <person name="Hutchinson M.I."/>
            <person name="Powell A.J."/>
            <person name="Barry K."/>
            <person name="Miller A.N."/>
            <person name="Grigoriev I.V."/>
            <person name="Debuchy R."/>
            <person name="Gladieux P."/>
            <person name="Thoren M.H."/>
            <person name="Johannesson H."/>
        </authorList>
    </citation>
    <scope>NUCLEOTIDE SEQUENCE</scope>
    <source>
        <strain evidence="2">CBS 540.89</strain>
    </source>
</reference>
<dbReference type="Pfam" id="PF06985">
    <property type="entry name" value="HET"/>
    <property type="match status" value="1"/>
</dbReference>
<gene>
    <name evidence="2" type="ORF">B0T21DRAFT_273005</name>
</gene>
<sequence>YVTLSHRWASSEVVELKSTNIDTFRQCIPLESLPQTFMDAIAVTRTLSIRYIWIDSLCIIQ</sequence>
<name>A0AA40DN03_9PEZI</name>
<feature type="non-terminal residue" evidence="2">
    <location>
        <position position="61"/>
    </location>
</feature>
<feature type="non-terminal residue" evidence="2">
    <location>
        <position position="1"/>
    </location>
</feature>
<dbReference type="PANTHER" id="PTHR33112">
    <property type="entry name" value="DOMAIN PROTEIN, PUTATIVE-RELATED"/>
    <property type="match status" value="1"/>
</dbReference>
<dbReference type="InterPro" id="IPR010730">
    <property type="entry name" value="HET"/>
</dbReference>
<feature type="domain" description="Heterokaryon incompatibility" evidence="1">
    <location>
        <begin position="1"/>
        <end position="61"/>
    </location>
</feature>
<organism evidence="2 3">
    <name type="scientific">Apiosordaria backusii</name>
    <dbReference type="NCBI Taxonomy" id="314023"/>
    <lineage>
        <taxon>Eukaryota</taxon>
        <taxon>Fungi</taxon>
        <taxon>Dikarya</taxon>
        <taxon>Ascomycota</taxon>
        <taxon>Pezizomycotina</taxon>
        <taxon>Sordariomycetes</taxon>
        <taxon>Sordariomycetidae</taxon>
        <taxon>Sordariales</taxon>
        <taxon>Lasiosphaeriaceae</taxon>
        <taxon>Apiosordaria</taxon>
    </lineage>
</organism>
<dbReference type="Proteomes" id="UP001172159">
    <property type="component" value="Unassembled WGS sequence"/>
</dbReference>
<accession>A0AA40DN03</accession>